<dbReference type="OrthoDB" id="2157530at2759"/>
<dbReference type="Proteomes" id="UP000799291">
    <property type="component" value="Unassembled WGS sequence"/>
</dbReference>
<name>A0A6G1JM33_9PLEO</name>
<organism evidence="2 3">
    <name type="scientific">Lentithecium fluviatile CBS 122367</name>
    <dbReference type="NCBI Taxonomy" id="1168545"/>
    <lineage>
        <taxon>Eukaryota</taxon>
        <taxon>Fungi</taxon>
        <taxon>Dikarya</taxon>
        <taxon>Ascomycota</taxon>
        <taxon>Pezizomycotina</taxon>
        <taxon>Dothideomycetes</taxon>
        <taxon>Pleosporomycetidae</taxon>
        <taxon>Pleosporales</taxon>
        <taxon>Massarineae</taxon>
        <taxon>Lentitheciaceae</taxon>
        <taxon>Lentithecium</taxon>
    </lineage>
</organism>
<reference evidence="2" key="1">
    <citation type="journal article" date="2020" name="Stud. Mycol.">
        <title>101 Dothideomycetes genomes: a test case for predicting lifestyles and emergence of pathogens.</title>
        <authorList>
            <person name="Haridas S."/>
            <person name="Albert R."/>
            <person name="Binder M."/>
            <person name="Bloem J."/>
            <person name="Labutti K."/>
            <person name="Salamov A."/>
            <person name="Andreopoulos B."/>
            <person name="Baker S."/>
            <person name="Barry K."/>
            <person name="Bills G."/>
            <person name="Bluhm B."/>
            <person name="Cannon C."/>
            <person name="Castanera R."/>
            <person name="Culley D."/>
            <person name="Daum C."/>
            <person name="Ezra D."/>
            <person name="Gonzalez J."/>
            <person name="Henrissat B."/>
            <person name="Kuo A."/>
            <person name="Liang C."/>
            <person name="Lipzen A."/>
            <person name="Lutzoni F."/>
            <person name="Magnuson J."/>
            <person name="Mondo S."/>
            <person name="Nolan M."/>
            <person name="Ohm R."/>
            <person name="Pangilinan J."/>
            <person name="Park H.-J."/>
            <person name="Ramirez L."/>
            <person name="Alfaro M."/>
            <person name="Sun H."/>
            <person name="Tritt A."/>
            <person name="Yoshinaga Y."/>
            <person name="Zwiers L.-H."/>
            <person name="Turgeon B."/>
            <person name="Goodwin S."/>
            <person name="Spatafora J."/>
            <person name="Crous P."/>
            <person name="Grigoriev I."/>
        </authorList>
    </citation>
    <scope>NUCLEOTIDE SEQUENCE</scope>
    <source>
        <strain evidence="2">CBS 122367</strain>
    </source>
</reference>
<evidence type="ECO:0000313" key="3">
    <source>
        <dbReference type="Proteomes" id="UP000799291"/>
    </source>
</evidence>
<dbReference type="EMBL" id="MU005569">
    <property type="protein sequence ID" value="KAF2691604.1"/>
    <property type="molecule type" value="Genomic_DNA"/>
</dbReference>
<proteinExistence type="predicted"/>
<protein>
    <submittedName>
        <fullName evidence="2">HET-domain-containing protein</fullName>
    </submittedName>
</protein>
<evidence type="ECO:0000313" key="2">
    <source>
        <dbReference type="EMBL" id="KAF2691604.1"/>
    </source>
</evidence>
<dbReference type="AlphaFoldDB" id="A0A6G1JM33"/>
<dbReference type="InterPro" id="IPR052895">
    <property type="entry name" value="HetReg/Transcr_Mod"/>
</dbReference>
<dbReference type="PANTHER" id="PTHR24148:SF73">
    <property type="entry name" value="HET DOMAIN PROTEIN (AFU_ORTHOLOGUE AFUA_8G01020)"/>
    <property type="match status" value="1"/>
</dbReference>
<feature type="non-terminal residue" evidence="2">
    <location>
        <position position="1"/>
    </location>
</feature>
<dbReference type="InterPro" id="IPR010730">
    <property type="entry name" value="HET"/>
</dbReference>
<gene>
    <name evidence="2" type="ORF">K458DRAFT_285060</name>
</gene>
<sequence length="295" mass="33790">TYRSLERGHAKEIRLIQLHPGEFDDPINCDIFHAHLTADTKYEALSYAWTTDDGDASFSEVIQCSGRLLDVTNNCFAALRRIRDESISRILWVDAICIDQSNVKERNHQVGFMRDIYSQAEQVDIYLGEDEQYLFMIQLCDPSQLQSVFKCRWFTRVWVIQEYAIANQSIIVSGAVQVSLSGHFLWKIRRACQRRCIEIPAPFYWGPGESRVSCLLDGLQSARGCLSTDPKDKAFAVFGIVEDTAKSMVPIDYSRSVEETFTRIAASIIYRGSDLGLLRYCFPFTKTRRKGLFSF</sequence>
<dbReference type="Pfam" id="PF06985">
    <property type="entry name" value="HET"/>
    <property type="match status" value="1"/>
</dbReference>
<keyword evidence="3" id="KW-1185">Reference proteome</keyword>
<evidence type="ECO:0000259" key="1">
    <source>
        <dbReference type="Pfam" id="PF06985"/>
    </source>
</evidence>
<accession>A0A6G1JM33</accession>
<dbReference type="PANTHER" id="PTHR24148">
    <property type="entry name" value="ANKYRIN REPEAT DOMAIN-CONTAINING PROTEIN 39 HOMOLOG-RELATED"/>
    <property type="match status" value="1"/>
</dbReference>
<feature type="domain" description="Heterokaryon incompatibility" evidence="1">
    <location>
        <begin position="42"/>
        <end position="132"/>
    </location>
</feature>